<dbReference type="InterPro" id="IPR013767">
    <property type="entry name" value="PAS_fold"/>
</dbReference>
<feature type="domain" description="PAC" evidence="2">
    <location>
        <begin position="80"/>
        <end position="132"/>
    </location>
</feature>
<dbReference type="Gene3D" id="3.30.450.20">
    <property type="entry name" value="PAS domain"/>
    <property type="match status" value="1"/>
</dbReference>
<dbReference type="PANTHER" id="PTHR44757:SF2">
    <property type="entry name" value="BIOFILM ARCHITECTURE MAINTENANCE PROTEIN MBAA"/>
    <property type="match status" value="1"/>
</dbReference>
<name>A0A6N0HW42_9GAMM</name>
<reference evidence="3 4" key="1">
    <citation type="submission" date="2020-05" db="EMBL/GenBank/DDBJ databases">
        <title>Horizontal transmission and recombination maintain forever young bacterial symbiont genomes.</title>
        <authorList>
            <person name="Russell S.L."/>
            <person name="Pepper-Tunick E."/>
            <person name="Svedberg J."/>
            <person name="Byrne A."/>
            <person name="Ruelas Castillo J."/>
            <person name="Vollmers C."/>
            <person name="Beinart R.A."/>
            <person name="Corbett-Detig R."/>
        </authorList>
    </citation>
    <scope>NUCLEOTIDE SEQUENCE [LARGE SCALE GENOMIC DNA]</scope>
    <source>
        <strain evidence="3">Santa_Monica_outfall</strain>
    </source>
</reference>
<dbReference type="PROSITE" id="PS50112">
    <property type="entry name" value="PAS"/>
    <property type="match status" value="1"/>
</dbReference>
<dbReference type="InterPro" id="IPR000700">
    <property type="entry name" value="PAS-assoc_C"/>
</dbReference>
<dbReference type="InterPro" id="IPR035965">
    <property type="entry name" value="PAS-like_dom_sf"/>
</dbReference>
<dbReference type="SUPFAM" id="SSF55785">
    <property type="entry name" value="PYP-like sensor domain (PAS domain)"/>
    <property type="match status" value="1"/>
</dbReference>
<evidence type="ECO:0000313" key="3">
    <source>
        <dbReference type="EMBL" id="QKQ26574.1"/>
    </source>
</evidence>
<dbReference type="PROSITE" id="PS50113">
    <property type="entry name" value="PAC"/>
    <property type="match status" value="1"/>
</dbReference>
<organism evidence="3 4">
    <name type="scientific">Candidatus Reidiella endopervernicosa</name>
    <dbReference type="NCBI Taxonomy" id="2738883"/>
    <lineage>
        <taxon>Bacteria</taxon>
        <taxon>Pseudomonadati</taxon>
        <taxon>Pseudomonadota</taxon>
        <taxon>Gammaproteobacteria</taxon>
        <taxon>Candidatus Reidiella</taxon>
    </lineage>
</organism>
<dbReference type="InterPro" id="IPR000014">
    <property type="entry name" value="PAS"/>
</dbReference>
<gene>
    <name evidence="3" type="ORF">HUE57_10000</name>
</gene>
<feature type="domain" description="PAS" evidence="1">
    <location>
        <begin position="6"/>
        <end position="77"/>
    </location>
</feature>
<dbReference type="AlphaFoldDB" id="A0A6N0HW42"/>
<dbReference type="Proteomes" id="UP000509658">
    <property type="component" value="Chromosome"/>
</dbReference>
<protein>
    <submittedName>
        <fullName evidence="3">PAS domain S-box protein</fullName>
    </submittedName>
</protein>
<dbReference type="InterPro" id="IPR052155">
    <property type="entry name" value="Biofilm_reg_signaling"/>
</dbReference>
<dbReference type="EMBL" id="CP054491">
    <property type="protein sequence ID" value="QKQ26574.1"/>
    <property type="molecule type" value="Genomic_DNA"/>
</dbReference>
<dbReference type="RefSeq" id="WP_174673102.1">
    <property type="nucleotide sequence ID" value="NZ_CP054491.1"/>
</dbReference>
<dbReference type="SMART" id="SM00091">
    <property type="entry name" value="PAS"/>
    <property type="match status" value="1"/>
</dbReference>
<dbReference type="PANTHER" id="PTHR44757">
    <property type="entry name" value="DIGUANYLATE CYCLASE DGCP"/>
    <property type="match status" value="1"/>
</dbReference>
<evidence type="ECO:0000259" key="2">
    <source>
        <dbReference type="PROSITE" id="PS50113"/>
    </source>
</evidence>
<evidence type="ECO:0000259" key="1">
    <source>
        <dbReference type="PROSITE" id="PS50112"/>
    </source>
</evidence>
<dbReference type="Pfam" id="PF00989">
    <property type="entry name" value="PAS"/>
    <property type="match status" value="1"/>
</dbReference>
<dbReference type="KEGG" id="rev:HUE57_10000"/>
<sequence length="222" mass="25129">MSSECGQAFLDTLLSSITELVILLDRSGRIVRFNRACETLSGYSEEEAIGKTIWSLLFSAHQQSTIQGRFESLRRDQFPFQYQNHLFTREGEKYSIKWTNTALIDRKGEIDGIVCTGNNITELRRSKKRAEMFERIVSASSGHLSFVDSNYIYRAVNNAYLEAHNLSRGVAIFAKVCFGHPSPSKQQNFTRPFMPAAPDVLRSLRNHLFAALHNSLSDSTPT</sequence>
<keyword evidence="4" id="KW-1185">Reference proteome</keyword>
<accession>A0A6N0HW42</accession>
<dbReference type="CDD" id="cd00130">
    <property type="entry name" value="PAS"/>
    <property type="match status" value="1"/>
</dbReference>
<dbReference type="GO" id="GO:0006355">
    <property type="term" value="P:regulation of DNA-templated transcription"/>
    <property type="evidence" value="ECO:0007669"/>
    <property type="project" value="InterPro"/>
</dbReference>
<proteinExistence type="predicted"/>
<dbReference type="NCBIfam" id="TIGR00229">
    <property type="entry name" value="sensory_box"/>
    <property type="match status" value="1"/>
</dbReference>
<evidence type="ECO:0000313" key="4">
    <source>
        <dbReference type="Proteomes" id="UP000509658"/>
    </source>
</evidence>